<dbReference type="EMBL" id="JACRSO010000002">
    <property type="protein sequence ID" value="MBC8528856.1"/>
    <property type="molecule type" value="Genomic_DNA"/>
</dbReference>
<dbReference type="NCBIfam" id="TIGR00634">
    <property type="entry name" value="recN"/>
    <property type="match status" value="1"/>
</dbReference>
<evidence type="ECO:0000256" key="8">
    <source>
        <dbReference type="ARBA" id="ARBA00033408"/>
    </source>
</evidence>
<keyword evidence="7 9" id="KW-0234">DNA repair</keyword>
<keyword evidence="6" id="KW-0067">ATP-binding</keyword>
<evidence type="ECO:0000256" key="3">
    <source>
        <dbReference type="ARBA" id="ARBA00021315"/>
    </source>
</evidence>
<organism evidence="12 13">
    <name type="scientific">Luoshenia tenuis</name>
    <dbReference type="NCBI Taxonomy" id="2763654"/>
    <lineage>
        <taxon>Bacteria</taxon>
        <taxon>Bacillati</taxon>
        <taxon>Bacillota</taxon>
        <taxon>Clostridia</taxon>
        <taxon>Christensenellales</taxon>
        <taxon>Christensenellaceae</taxon>
        <taxon>Luoshenia</taxon>
    </lineage>
</organism>
<evidence type="ECO:0000256" key="4">
    <source>
        <dbReference type="ARBA" id="ARBA00022741"/>
    </source>
</evidence>
<evidence type="ECO:0000256" key="6">
    <source>
        <dbReference type="ARBA" id="ARBA00022840"/>
    </source>
</evidence>
<evidence type="ECO:0000256" key="2">
    <source>
        <dbReference type="ARBA" id="ARBA00009441"/>
    </source>
</evidence>
<comment type="similarity">
    <text evidence="2 9">Belongs to the RecN family.</text>
</comment>
<evidence type="ECO:0000256" key="7">
    <source>
        <dbReference type="ARBA" id="ARBA00023204"/>
    </source>
</evidence>
<dbReference type="GO" id="GO:0005524">
    <property type="term" value="F:ATP binding"/>
    <property type="evidence" value="ECO:0007669"/>
    <property type="project" value="UniProtKB-KW"/>
</dbReference>
<accession>A0A926CZZ7</accession>
<dbReference type="Gene3D" id="3.40.50.300">
    <property type="entry name" value="P-loop containing nucleotide triphosphate hydrolases"/>
    <property type="match status" value="2"/>
</dbReference>
<protein>
    <recommendedName>
        <fullName evidence="3 9">DNA repair protein RecN</fullName>
    </recommendedName>
    <alternativeName>
        <fullName evidence="8 9">Recombination protein N</fullName>
    </alternativeName>
</protein>
<feature type="coiled-coil region" evidence="10">
    <location>
        <begin position="326"/>
        <end position="356"/>
    </location>
</feature>
<evidence type="ECO:0000256" key="10">
    <source>
        <dbReference type="SAM" id="Coils"/>
    </source>
</evidence>
<dbReference type="PANTHER" id="PTHR11059:SF0">
    <property type="entry name" value="DNA REPAIR PROTEIN RECN"/>
    <property type="match status" value="1"/>
</dbReference>
<comment type="function">
    <text evidence="1 9">May be involved in recombinational repair of damaged DNA.</text>
</comment>
<dbReference type="GO" id="GO:0009432">
    <property type="term" value="P:SOS response"/>
    <property type="evidence" value="ECO:0007669"/>
    <property type="project" value="TreeGrafter"/>
</dbReference>
<dbReference type="InterPro" id="IPR004604">
    <property type="entry name" value="DNA_recomb/repair_RecN"/>
</dbReference>
<comment type="caution">
    <text evidence="12">The sequence shown here is derived from an EMBL/GenBank/DDBJ whole genome shotgun (WGS) entry which is preliminary data.</text>
</comment>
<dbReference type="FunFam" id="3.40.50.300:FF:000356">
    <property type="entry name" value="DNA repair protein RecN"/>
    <property type="match status" value="1"/>
</dbReference>
<keyword evidence="10" id="KW-0175">Coiled coil</keyword>
<dbReference type="GO" id="GO:0006310">
    <property type="term" value="P:DNA recombination"/>
    <property type="evidence" value="ECO:0007669"/>
    <property type="project" value="InterPro"/>
</dbReference>
<dbReference type="PIRSF" id="PIRSF003128">
    <property type="entry name" value="RecN"/>
    <property type="match status" value="1"/>
</dbReference>
<dbReference type="GO" id="GO:0043590">
    <property type="term" value="C:bacterial nucleoid"/>
    <property type="evidence" value="ECO:0007669"/>
    <property type="project" value="TreeGrafter"/>
</dbReference>
<evidence type="ECO:0000256" key="1">
    <source>
        <dbReference type="ARBA" id="ARBA00003618"/>
    </source>
</evidence>
<reference evidence="12" key="1">
    <citation type="submission" date="2020-08" db="EMBL/GenBank/DDBJ databases">
        <title>Genome public.</title>
        <authorList>
            <person name="Liu C."/>
            <person name="Sun Q."/>
        </authorList>
    </citation>
    <scope>NUCLEOTIDE SEQUENCE</scope>
    <source>
        <strain evidence="12">NSJ-44</strain>
    </source>
</reference>
<evidence type="ECO:0000256" key="9">
    <source>
        <dbReference type="PIRNR" id="PIRNR003128"/>
    </source>
</evidence>
<dbReference type="RefSeq" id="WP_249284809.1">
    <property type="nucleotide sequence ID" value="NZ_JACRSO010000002.1"/>
</dbReference>
<dbReference type="SUPFAM" id="SSF52540">
    <property type="entry name" value="P-loop containing nucleoside triphosphate hydrolases"/>
    <property type="match status" value="2"/>
</dbReference>
<sequence length="579" mass="64610">MLYRLTIHNIALIENLEVPFGPGLNILSGETGAGKSIIIDAVNLALGERADRGLIRYGTQRAQVEAAFALPKGHAAIHHLQEQGYDDPDDPENVILSRDITLAGKNICRINGHLVSVSQLKQLSALLVDIHGQHEHQSLLSAARHRAFLDRVAGDDFLQELSEYRRIFSTWREVRKALDSSRLSEQEKARRIEMLRFQLDDIHSAQLTAGEEEQLAERRSYLQNREQIMQTLAFARQALFEGGEDAQSALDILGEVQSAIGGMTRIHQPFEALHAKLSEVYYALEDIDGDLHALDSGWEDAGESLDSVEERLNQIYKLKRKYGSSIEEILAYAESIEQEYAELQDSEAHIEQLVNEESTLFQAAKEKALALHEKRMHAAQSFEAALKGHLQDLGMQKLEIKTVFAPLPQDDETFRDRLQSSGIDQVEFLISPNPGQPLMPLAKIASGGELSRIMLAIKNISATADDIPCMIFDEIDTGISGRIAQAVGEKMCRLASDRQVISVTHLSQIAALGDEHLLVRKTENGEDTTVELTPLDDEARILEIARMNAGAQITKIDLEHARAILRQAQTIRKKLRQRV</sequence>
<evidence type="ECO:0000313" key="12">
    <source>
        <dbReference type="EMBL" id="MBC8528856.1"/>
    </source>
</evidence>
<dbReference type="Pfam" id="PF02463">
    <property type="entry name" value="SMC_N"/>
    <property type="match status" value="1"/>
</dbReference>
<keyword evidence="4" id="KW-0547">Nucleotide-binding</keyword>
<dbReference type="FunFam" id="3.40.50.300:FF:000319">
    <property type="entry name" value="DNA repair protein RecN"/>
    <property type="match status" value="1"/>
</dbReference>
<name>A0A926CZZ7_9FIRM</name>
<dbReference type="Proteomes" id="UP000654279">
    <property type="component" value="Unassembled WGS sequence"/>
</dbReference>
<dbReference type="GO" id="GO:0006281">
    <property type="term" value="P:DNA repair"/>
    <property type="evidence" value="ECO:0007669"/>
    <property type="project" value="UniProtKB-KW"/>
</dbReference>
<dbReference type="CDD" id="cd03241">
    <property type="entry name" value="ABC_RecN"/>
    <property type="match status" value="2"/>
</dbReference>
<gene>
    <name evidence="12" type="primary">recN</name>
    <name evidence="12" type="ORF">H8699_05405</name>
</gene>
<keyword evidence="13" id="KW-1185">Reference proteome</keyword>
<dbReference type="InterPro" id="IPR027417">
    <property type="entry name" value="P-loop_NTPase"/>
</dbReference>
<dbReference type="InterPro" id="IPR003395">
    <property type="entry name" value="RecF/RecN/SMC_N"/>
</dbReference>
<proteinExistence type="inferred from homology"/>
<dbReference type="AlphaFoldDB" id="A0A926CZZ7"/>
<evidence type="ECO:0000256" key="5">
    <source>
        <dbReference type="ARBA" id="ARBA00022763"/>
    </source>
</evidence>
<feature type="domain" description="RecF/RecN/SMC N-terminal" evidence="11">
    <location>
        <begin position="2"/>
        <end position="526"/>
    </location>
</feature>
<dbReference type="PANTHER" id="PTHR11059">
    <property type="entry name" value="DNA REPAIR PROTEIN RECN"/>
    <property type="match status" value="1"/>
</dbReference>
<evidence type="ECO:0000259" key="11">
    <source>
        <dbReference type="Pfam" id="PF02463"/>
    </source>
</evidence>
<keyword evidence="5 9" id="KW-0227">DNA damage</keyword>
<evidence type="ECO:0000313" key="13">
    <source>
        <dbReference type="Proteomes" id="UP000654279"/>
    </source>
</evidence>